<evidence type="ECO:0000313" key="8">
    <source>
        <dbReference type="EMBL" id="KAK7464673.1"/>
    </source>
</evidence>
<evidence type="ECO:0000256" key="3">
    <source>
        <dbReference type="ARBA" id="ARBA00022679"/>
    </source>
</evidence>
<keyword evidence="4 5" id="KW-0833">Ubl conjugation pathway</keyword>
<dbReference type="Gene3D" id="3.30.2410.10">
    <property type="entry name" value="Hect, E3 ligase catalytic domain"/>
    <property type="match status" value="1"/>
</dbReference>
<dbReference type="PANTHER" id="PTHR45700">
    <property type="entry name" value="UBIQUITIN-PROTEIN LIGASE E3C"/>
    <property type="match status" value="1"/>
</dbReference>
<dbReference type="Gene3D" id="3.30.2160.10">
    <property type="entry name" value="Hect, E3 ligase catalytic domain"/>
    <property type="match status" value="1"/>
</dbReference>
<name>A0ABR1JT09_9AGAR</name>
<keyword evidence="3 8" id="KW-0808">Transferase</keyword>
<feature type="region of interest" description="Disordered" evidence="6">
    <location>
        <begin position="732"/>
        <end position="754"/>
    </location>
</feature>
<organism evidence="8 9">
    <name type="scientific">Marasmiellus scandens</name>
    <dbReference type="NCBI Taxonomy" id="2682957"/>
    <lineage>
        <taxon>Eukaryota</taxon>
        <taxon>Fungi</taxon>
        <taxon>Dikarya</taxon>
        <taxon>Basidiomycota</taxon>
        <taxon>Agaricomycotina</taxon>
        <taxon>Agaricomycetes</taxon>
        <taxon>Agaricomycetidae</taxon>
        <taxon>Agaricales</taxon>
        <taxon>Marasmiineae</taxon>
        <taxon>Omphalotaceae</taxon>
        <taxon>Marasmiellus</taxon>
    </lineage>
</organism>
<evidence type="ECO:0000256" key="6">
    <source>
        <dbReference type="SAM" id="MobiDB-lite"/>
    </source>
</evidence>
<dbReference type="GO" id="GO:0016874">
    <property type="term" value="F:ligase activity"/>
    <property type="evidence" value="ECO:0007669"/>
    <property type="project" value="UniProtKB-KW"/>
</dbReference>
<gene>
    <name evidence="8" type="primary">HUL5_2</name>
    <name evidence="8" type="ORF">VKT23_005880</name>
</gene>
<dbReference type="Gene3D" id="3.90.1750.10">
    <property type="entry name" value="Hect, E3 ligase catalytic domains"/>
    <property type="match status" value="1"/>
</dbReference>
<dbReference type="CDD" id="cd23766">
    <property type="entry name" value="IQCG"/>
    <property type="match status" value="1"/>
</dbReference>
<dbReference type="Pfam" id="PF00632">
    <property type="entry name" value="HECT"/>
    <property type="match status" value="1"/>
</dbReference>
<dbReference type="PANTHER" id="PTHR45700:SF2">
    <property type="entry name" value="UBIQUITIN-PROTEIN LIGASE E3C"/>
    <property type="match status" value="1"/>
</dbReference>
<dbReference type="SMART" id="SM00119">
    <property type="entry name" value="HECTc"/>
    <property type="match status" value="1"/>
</dbReference>
<dbReference type="Proteomes" id="UP001498398">
    <property type="component" value="Unassembled WGS sequence"/>
</dbReference>
<accession>A0ABR1JT09</accession>
<evidence type="ECO:0000256" key="4">
    <source>
        <dbReference type="ARBA" id="ARBA00022786"/>
    </source>
</evidence>
<dbReference type="SUPFAM" id="SSF56204">
    <property type="entry name" value="Hect, E3 ligase catalytic domain"/>
    <property type="match status" value="1"/>
</dbReference>
<dbReference type="InterPro" id="IPR044611">
    <property type="entry name" value="E3A/B/C-like"/>
</dbReference>
<dbReference type="EC" id="2.3.2.26" evidence="2"/>
<dbReference type="EMBL" id="JBANRG010000007">
    <property type="protein sequence ID" value="KAK7464673.1"/>
    <property type="molecule type" value="Genomic_DNA"/>
</dbReference>
<comment type="caution">
    <text evidence="8">The sequence shown here is derived from an EMBL/GenBank/DDBJ whole genome shotgun (WGS) entry which is preliminary data.</text>
</comment>
<dbReference type="PROSITE" id="PS50237">
    <property type="entry name" value="HECT"/>
    <property type="match status" value="1"/>
</dbReference>
<feature type="domain" description="HECT" evidence="7">
    <location>
        <begin position="859"/>
        <end position="1195"/>
    </location>
</feature>
<dbReference type="InterPro" id="IPR000569">
    <property type="entry name" value="HECT_dom"/>
</dbReference>
<dbReference type="CDD" id="cd00078">
    <property type="entry name" value="HECTc"/>
    <property type="match status" value="1"/>
</dbReference>
<evidence type="ECO:0000256" key="1">
    <source>
        <dbReference type="ARBA" id="ARBA00000885"/>
    </source>
</evidence>
<keyword evidence="9" id="KW-1185">Reference proteome</keyword>
<evidence type="ECO:0000256" key="5">
    <source>
        <dbReference type="PROSITE-ProRule" id="PRU00104"/>
    </source>
</evidence>
<evidence type="ECO:0000256" key="2">
    <source>
        <dbReference type="ARBA" id="ARBA00012485"/>
    </source>
</evidence>
<evidence type="ECO:0000259" key="7">
    <source>
        <dbReference type="PROSITE" id="PS50237"/>
    </source>
</evidence>
<dbReference type="PROSITE" id="PS50096">
    <property type="entry name" value="IQ"/>
    <property type="match status" value="1"/>
</dbReference>
<evidence type="ECO:0000313" key="9">
    <source>
        <dbReference type="Proteomes" id="UP001498398"/>
    </source>
</evidence>
<sequence>MLPVWGNERRRQINLGGAATSTSQSTILDQAKIRREERLEAKRKTDAAVKIQSWWRGNREARRVRAKVRVELEKEMVEGDPLTIQTLRRLVIVGKSWKGKDGTSGEGKDVLGLWSTKVVAKGTDSLFSAYENPSWLTLMKQVSLLIVQAVANDTLASSTPVHLKVISSLLSTLPQVPLYLTASITSYLVDHHLYYILGQAIRRIPVEAKTNAALPLLIPLVTLPLMTFTTASSSSGGDQHEYKRVFHHLVTQILTIPLLPNRLPLQTLTQFSAGLPLTKLDILFTTLSPPSSNSTVPVPSNVIDPFSLPTLLSDSSSVGIESKLHLVANLLAFMPPRYPKLAAPALAAYLRLLSSVIDAIPVGGMEGASSSSAISTGATPVYADSDEEDGPIGHVSVVSSFTAAKIVLPVLDSRTQKRLATLASPGHLVSLLTPATKTLTRTEQRYWVVRFLFTLVSVYPSGTSGAAMNGVGSGDVGKKKREDVLGTLWSWNGGGLVREIWRGWVRGGGLGRDVVRDGQGKGKSVDPNSMDVDSSGSFGRSYFDPLIPNAIKAQSRLLGDQGTGNEDPWAPLLLLADLYSQALLTMGDDEFFSSGASLSTSSASLKNPLTTDEITMFSRQLLNIGWVLYMHGTELGIGSESVSVLLQPATRIGWLEIRGAVTRCLLAIHDRDARKPFTPKGHWLVLPDTDASEEHSEANYQGRGRVQIHLSAEMAGFVEAAVTEAQQLAEAVDEEENGEDMRFTSPRSHRGRMNHRTMASSAASRRQQTYLSPRLAVLNNIPFAIPFHVRVAIFRNFVNQDRIRHRQRMNTAHNSSTGSRGFRSMAMMEEFGMGDGRAGRQRVAVRRGMIAQDGFDKLGEADLKNPVEITFIDQWGEEEAGIDGGGVFKEFFTSLCKEVFDTDRGLWLMNKKNELYPNPHGYATEAHSLNWYRFIGRILGKAMYEGILVDVAFAGFFLAKWLGKQSFLDDLVSLDPDLYNGLIFLKHYAGNPEDLSLNFTVAVEEFGTTRSVDLVRNGSNISVTKENRLQYIYLVSHFKLSKQIKQQSEAFFEGLSEMIDPKWLRMFDQQEVQILIGGVNTPIDLDDLRANTMYGGLYDNNEETIVAFWNVVNTFDQEQRRALLRFVTSCSRPPLLGFKELIPNFSIRDAGSDQHRLPTASTCVNLLKLPRYKDERVLRSKLLQAINANAGFDLS</sequence>
<comment type="catalytic activity">
    <reaction evidence="1">
        <text>S-ubiquitinyl-[E2 ubiquitin-conjugating enzyme]-L-cysteine + [acceptor protein]-L-lysine = [E2 ubiquitin-conjugating enzyme]-L-cysteine + N(6)-ubiquitinyl-[acceptor protein]-L-lysine.</text>
        <dbReference type="EC" id="2.3.2.26"/>
    </reaction>
</comment>
<reference evidence="8 9" key="1">
    <citation type="submission" date="2024-01" db="EMBL/GenBank/DDBJ databases">
        <title>A draft genome for the cacao thread blight pathogen Marasmiellus scandens.</title>
        <authorList>
            <person name="Baruah I.K."/>
            <person name="Leung J."/>
            <person name="Bukari Y."/>
            <person name="Amoako-Attah I."/>
            <person name="Meinhardt L.W."/>
            <person name="Bailey B.A."/>
            <person name="Cohen S.P."/>
        </authorList>
    </citation>
    <scope>NUCLEOTIDE SEQUENCE [LARGE SCALE GENOMIC DNA]</scope>
    <source>
        <strain evidence="8 9">GH-19</strain>
    </source>
</reference>
<keyword evidence="8" id="KW-0012">Acyltransferase</keyword>
<protein>
    <recommendedName>
        <fullName evidence="2">HECT-type E3 ubiquitin transferase</fullName>
        <ecNumber evidence="2">2.3.2.26</ecNumber>
    </recommendedName>
</protein>
<proteinExistence type="predicted"/>
<dbReference type="GO" id="GO:0061630">
    <property type="term" value="F:ubiquitin protein ligase activity"/>
    <property type="evidence" value="ECO:0007669"/>
    <property type="project" value="UniProtKB-EC"/>
</dbReference>
<keyword evidence="8" id="KW-0436">Ligase</keyword>
<dbReference type="InterPro" id="IPR035983">
    <property type="entry name" value="Hect_E3_ubiquitin_ligase"/>
</dbReference>
<feature type="active site" description="Glycyl thioester intermediate" evidence="5">
    <location>
        <position position="1163"/>
    </location>
</feature>